<keyword evidence="1 2" id="KW-0238">DNA-binding</keyword>
<evidence type="ECO:0000259" key="3">
    <source>
        <dbReference type="PROSITE" id="PS50977"/>
    </source>
</evidence>
<dbReference type="SUPFAM" id="SSF46689">
    <property type="entry name" value="Homeodomain-like"/>
    <property type="match status" value="1"/>
</dbReference>
<dbReference type="PANTHER" id="PTHR43479:SF7">
    <property type="entry name" value="TETR-FAMILY TRANSCRIPTIONAL REGULATOR"/>
    <property type="match status" value="1"/>
</dbReference>
<dbReference type="InterPro" id="IPR050624">
    <property type="entry name" value="HTH-type_Tx_Regulator"/>
</dbReference>
<protein>
    <submittedName>
        <fullName evidence="4">TetR/AcrR family transcriptional regulator C-terminal domain-containing protein</fullName>
    </submittedName>
</protein>
<organism evidence="4 5">
    <name type="scientific">Erysipelothrix inopinata</name>
    <dbReference type="NCBI Taxonomy" id="225084"/>
    <lineage>
        <taxon>Bacteria</taxon>
        <taxon>Bacillati</taxon>
        <taxon>Bacillota</taxon>
        <taxon>Erysipelotrichia</taxon>
        <taxon>Erysipelotrichales</taxon>
        <taxon>Erysipelotrichaceae</taxon>
        <taxon>Erysipelothrix</taxon>
    </lineage>
</organism>
<accession>A0A7G9S1A0</accession>
<evidence type="ECO:0000256" key="2">
    <source>
        <dbReference type="PROSITE-ProRule" id="PRU00335"/>
    </source>
</evidence>
<dbReference type="GO" id="GO:0003677">
    <property type="term" value="F:DNA binding"/>
    <property type="evidence" value="ECO:0007669"/>
    <property type="project" value="UniProtKB-UniRule"/>
</dbReference>
<dbReference type="InterPro" id="IPR009057">
    <property type="entry name" value="Homeodomain-like_sf"/>
</dbReference>
<evidence type="ECO:0000313" key="4">
    <source>
        <dbReference type="EMBL" id="QNN61625.1"/>
    </source>
</evidence>
<gene>
    <name evidence="4" type="ORF">H9L01_04530</name>
</gene>
<dbReference type="PROSITE" id="PS50977">
    <property type="entry name" value="HTH_TETR_2"/>
    <property type="match status" value="1"/>
</dbReference>
<dbReference type="InterPro" id="IPR039532">
    <property type="entry name" value="TetR_C_Firmicutes"/>
</dbReference>
<dbReference type="RefSeq" id="WP_187534824.1">
    <property type="nucleotide sequence ID" value="NZ_CBCSHU010000003.1"/>
</dbReference>
<feature type="domain" description="HTH tetR-type" evidence="3">
    <location>
        <begin position="6"/>
        <end position="66"/>
    </location>
</feature>
<reference evidence="4 5" key="1">
    <citation type="submission" date="2020-08" db="EMBL/GenBank/DDBJ databases">
        <title>Genome sequence of Erysipelothrix inopinata DSM 15511T.</title>
        <authorList>
            <person name="Hyun D.-W."/>
            <person name="Bae J.-W."/>
        </authorList>
    </citation>
    <scope>NUCLEOTIDE SEQUENCE [LARGE SCALE GENOMIC DNA]</scope>
    <source>
        <strain evidence="4 5">DSM 15511</strain>
    </source>
</reference>
<dbReference type="KEGG" id="eio:H9L01_04530"/>
<dbReference type="Pfam" id="PF14278">
    <property type="entry name" value="TetR_C_8"/>
    <property type="match status" value="1"/>
</dbReference>
<dbReference type="EMBL" id="CP060715">
    <property type="protein sequence ID" value="QNN61625.1"/>
    <property type="molecule type" value="Genomic_DNA"/>
</dbReference>
<dbReference type="Pfam" id="PF00440">
    <property type="entry name" value="TetR_N"/>
    <property type="match status" value="1"/>
</dbReference>
<dbReference type="Gene3D" id="1.10.357.10">
    <property type="entry name" value="Tetracycline Repressor, domain 2"/>
    <property type="match status" value="1"/>
</dbReference>
<sequence>MIYKRNATTLAIYHGLFDLLETTNFDNISVNDICQASLISRTTFYSYFEDKYQLVMYCFSEERTKLGIVKGVSMDKNLKVFLARIKEQRNIYHNLFTSGVNRELNQMVASQFQESISGILSNEFSEDEQEILLYLYSGGIVYTIMKWIESGCQMSEVTLAQTLYRQLQKI</sequence>
<evidence type="ECO:0000313" key="5">
    <source>
        <dbReference type="Proteomes" id="UP000515928"/>
    </source>
</evidence>
<evidence type="ECO:0000256" key="1">
    <source>
        <dbReference type="ARBA" id="ARBA00023125"/>
    </source>
</evidence>
<name>A0A7G9S1A0_9FIRM</name>
<keyword evidence="5" id="KW-1185">Reference proteome</keyword>
<dbReference type="PANTHER" id="PTHR43479">
    <property type="entry name" value="ACREF/ENVCD OPERON REPRESSOR-RELATED"/>
    <property type="match status" value="1"/>
</dbReference>
<proteinExistence type="predicted"/>
<dbReference type="AlphaFoldDB" id="A0A7G9S1A0"/>
<dbReference type="Proteomes" id="UP000515928">
    <property type="component" value="Chromosome"/>
</dbReference>
<feature type="DNA-binding region" description="H-T-H motif" evidence="2">
    <location>
        <begin position="29"/>
        <end position="48"/>
    </location>
</feature>
<dbReference type="InterPro" id="IPR001647">
    <property type="entry name" value="HTH_TetR"/>
</dbReference>